<keyword evidence="2" id="KW-1185">Reference proteome</keyword>
<protein>
    <submittedName>
        <fullName evidence="1">Uncharacterized protein</fullName>
    </submittedName>
</protein>
<evidence type="ECO:0000313" key="2">
    <source>
        <dbReference type="Proteomes" id="UP000308600"/>
    </source>
</evidence>
<dbReference type="Proteomes" id="UP000308600">
    <property type="component" value="Unassembled WGS sequence"/>
</dbReference>
<organism evidence="1 2">
    <name type="scientific">Pluteus cervinus</name>
    <dbReference type="NCBI Taxonomy" id="181527"/>
    <lineage>
        <taxon>Eukaryota</taxon>
        <taxon>Fungi</taxon>
        <taxon>Dikarya</taxon>
        <taxon>Basidiomycota</taxon>
        <taxon>Agaricomycotina</taxon>
        <taxon>Agaricomycetes</taxon>
        <taxon>Agaricomycetidae</taxon>
        <taxon>Agaricales</taxon>
        <taxon>Pluteineae</taxon>
        <taxon>Pluteaceae</taxon>
        <taxon>Pluteus</taxon>
    </lineage>
</organism>
<gene>
    <name evidence="1" type="ORF">BDN72DRAFT_835760</name>
</gene>
<reference evidence="1 2" key="1">
    <citation type="journal article" date="2019" name="Nat. Ecol. Evol.">
        <title>Megaphylogeny resolves global patterns of mushroom evolution.</title>
        <authorList>
            <person name="Varga T."/>
            <person name="Krizsan K."/>
            <person name="Foldi C."/>
            <person name="Dima B."/>
            <person name="Sanchez-Garcia M."/>
            <person name="Sanchez-Ramirez S."/>
            <person name="Szollosi G.J."/>
            <person name="Szarkandi J.G."/>
            <person name="Papp V."/>
            <person name="Albert L."/>
            <person name="Andreopoulos W."/>
            <person name="Angelini C."/>
            <person name="Antonin V."/>
            <person name="Barry K.W."/>
            <person name="Bougher N.L."/>
            <person name="Buchanan P."/>
            <person name="Buyck B."/>
            <person name="Bense V."/>
            <person name="Catcheside P."/>
            <person name="Chovatia M."/>
            <person name="Cooper J."/>
            <person name="Damon W."/>
            <person name="Desjardin D."/>
            <person name="Finy P."/>
            <person name="Geml J."/>
            <person name="Haridas S."/>
            <person name="Hughes K."/>
            <person name="Justo A."/>
            <person name="Karasinski D."/>
            <person name="Kautmanova I."/>
            <person name="Kiss B."/>
            <person name="Kocsube S."/>
            <person name="Kotiranta H."/>
            <person name="LaButti K.M."/>
            <person name="Lechner B.E."/>
            <person name="Liimatainen K."/>
            <person name="Lipzen A."/>
            <person name="Lukacs Z."/>
            <person name="Mihaltcheva S."/>
            <person name="Morgado L.N."/>
            <person name="Niskanen T."/>
            <person name="Noordeloos M.E."/>
            <person name="Ohm R.A."/>
            <person name="Ortiz-Santana B."/>
            <person name="Ovrebo C."/>
            <person name="Racz N."/>
            <person name="Riley R."/>
            <person name="Savchenko A."/>
            <person name="Shiryaev A."/>
            <person name="Soop K."/>
            <person name="Spirin V."/>
            <person name="Szebenyi C."/>
            <person name="Tomsovsky M."/>
            <person name="Tulloss R.E."/>
            <person name="Uehling J."/>
            <person name="Grigoriev I.V."/>
            <person name="Vagvolgyi C."/>
            <person name="Papp T."/>
            <person name="Martin F.M."/>
            <person name="Miettinen O."/>
            <person name="Hibbett D.S."/>
            <person name="Nagy L.G."/>
        </authorList>
    </citation>
    <scope>NUCLEOTIDE SEQUENCE [LARGE SCALE GENOMIC DNA]</scope>
    <source>
        <strain evidence="1 2">NL-1719</strain>
    </source>
</reference>
<proteinExistence type="predicted"/>
<sequence length="80" mass="8791">MKGLPGLFGILYWSPVAPKALRGSSGTMRKVRLWSLESFSPKPRATAGMSSKEYHRDLDCLEAAGQDIPPMVALVMAKER</sequence>
<name>A0ACD3B3L5_9AGAR</name>
<dbReference type="EMBL" id="ML208282">
    <property type="protein sequence ID" value="TFK72700.1"/>
    <property type="molecule type" value="Genomic_DNA"/>
</dbReference>
<accession>A0ACD3B3L5</accession>
<evidence type="ECO:0000313" key="1">
    <source>
        <dbReference type="EMBL" id="TFK72700.1"/>
    </source>
</evidence>